<dbReference type="EMBL" id="FOHU01000001">
    <property type="protein sequence ID" value="SES66933.1"/>
    <property type="molecule type" value="Genomic_DNA"/>
</dbReference>
<dbReference type="InterPro" id="IPR009000">
    <property type="entry name" value="Transl_B-barrel_sf"/>
</dbReference>
<dbReference type="InterPro" id="IPR002676">
    <property type="entry name" value="RimM_N"/>
</dbReference>
<evidence type="ECO:0000313" key="8">
    <source>
        <dbReference type="EMBL" id="SES66933.1"/>
    </source>
</evidence>
<dbReference type="Pfam" id="PF24986">
    <property type="entry name" value="PRC_RimM"/>
    <property type="match status" value="1"/>
</dbReference>
<gene>
    <name evidence="5" type="primary">rimM</name>
    <name evidence="8" type="ORF">SAMN05660297_00172</name>
</gene>
<protein>
    <recommendedName>
        <fullName evidence="5">Ribosome maturation factor RimM</fullName>
    </recommendedName>
</protein>
<dbReference type="RefSeq" id="WP_090437912.1">
    <property type="nucleotide sequence ID" value="NZ_FOHU01000001.1"/>
</dbReference>
<accession>A0A1H9YEM1</accession>
<dbReference type="GO" id="GO:0005840">
    <property type="term" value="C:ribosome"/>
    <property type="evidence" value="ECO:0007669"/>
    <property type="project" value="InterPro"/>
</dbReference>
<dbReference type="InterPro" id="IPR056792">
    <property type="entry name" value="PRC_RimM"/>
</dbReference>
<evidence type="ECO:0000259" key="7">
    <source>
        <dbReference type="Pfam" id="PF24986"/>
    </source>
</evidence>
<evidence type="ECO:0000256" key="1">
    <source>
        <dbReference type="ARBA" id="ARBA00022490"/>
    </source>
</evidence>
<comment type="domain">
    <text evidence="5">The PRC barrel domain binds ribosomal protein uS19.</text>
</comment>
<organism evidence="8 9">
    <name type="scientific">Natronincola peptidivorans</name>
    <dbReference type="NCBI Taxonomy" id="426128"/>
    <lineage>
        <taxon>Bacteria</taxon>
        <taxon>Bacillati</taxon>
        <taxon>Bacillota</taxon>
        <taxon>Clostridia</taxon>
        <taxon>Peptostreptococcales</taxon>
        <taxon>Natronincolaceae</taxon>
        <taxon>Natronincola</taxon>
    </lineage>
</organism>
<comment type="function">
    <text evidence="5">An accessory protein needed during the final step in the assembly of 30S ribosomal subunit, possibly for assembly of the head region. Essential for efficient processing of 16S rRNA. May be needed both before and after RbfA during the maturation of 16S rRNA. It has affinity for free ribosomal 30S subunits but not for 70S ribosomes.</text>
</comment>
<dbReference type="AlphaFoldDB" id="A0A1H9YEM1"/>
<dbReference type="InterPro" id="IPR011961">
    <property type="entry name" value="RimM"/>
</dbReference>
<comment type="subcellular location">
    <subcellularLocation>
        <location evidence="5">Cytoplasm</location>
    </subcellularLocation>
</comment>
<keyword evidence="4 5" id="KW-0143">Chaperone</keyword>
<comment type="similarity">
    <text evidence="5">Belongs to the RimM family.</text>
</comment>
<dbReference type="NCBIfam" id="TIGR02273">
    <property type="entry name" value="16S_RimM"/>
    <property type="match status" value="1"/>
</dbReference>
<dbReference type="SUPFAM" id="SSF50346">
    <property type="entry name" value="PRC-barrel domain"/>
    <property type="match status" value="1"/>
</dbReference>
<keyword evidence="3 5" id="KW-0698">rRNA processing</keyword>
<feature type="domain" description="Ribosome maturation factor RimM PRC barrel" evidence="7">
    <location>
        <begin position="97"/>
        <end position="164"/>
    </location>
</feature>
<evidence type="ECO:0000259" key="6">
    <source>
        <dbReference type="Pfam" id="PF01782"/>
    </source>
</evidence>
<dbReference type="OrthoDB" id="9810331at2"/>
<dbReference type="Gene3D" id="2.30.30.240">
    <property type="entry name" value="PRC-barrel domain"/>
    <property type="match status" value="1"/>
</dbReference>
<dbReference type="Gene3D" id="2.40.30.60">
    <property type="entry name" value="RimM"/>
    <property type="match status" value="1"/>
</dbReference>
<evidence type="ECO:0000256" key="5">
    <source>
        <dbReference type="HAMAP-Rule" id="MF_00014"/>
    </source>
</evidence>
<reference evidence="8 9" key="1">
    <citation type="submission" date="2016-10" db="EMBL/GenBank/DDBJ databases">
        <authorList>
            <person name="de Groot N.N."/>
        </authorList>
    </citation>
    <scope>NUCLEOTIDE SEQUENCE [LARGE SCALE GENOMIC DNA]</scope>
    <source>
        <strain evidence="8 9">DSM 18979</strain>
    </source>
</reference>
<dbReference type="InterPro" id="IPR011033">
    <property type="entry name" value="PRC_barrel-like_sf"/>
</dbReference>
<keyword evidence="2 5" id="KW-0690">Ribosome biogenesis</keyword>
<dbReference type="HAMAP" id="MF_00014">
    <property type="entry name" value="Ribosome_mat_RimM"/>
    <property type="match status" value="1"/>
</dbReference>
<proteinExistence type="inferred from homology"/>
<dbReference type="GO" id="GO:0006364">
    <property type="term" value="P:rRNA processing"/>
    <property type="evidence" value="ECO:0007669"/>
    <property type="project" value="UniProtKB-UniRule"/>
</dbReference>
<sequence length="166" mass="19245">MKYLKVGKILNTHGIKGEIKVFSLTDYDERFEELEYVYIEGHKEKFHISNVKYRPKDIIIAFKDHDDINNVEKFKGKYLLIDEGQKRELPEDTYYIVDIIGLDVYTIDHKYLGKVVDVLQAGSNEVYCIKNEAGKELMIPAVKEFIPEISLETGKIIVDPIEGMIE</sequence>
<dbReference type="STRING" id="426128.SAMN05660297_00172"/>
<dbReference type="GO" id="GO:0043022">
    <property type="term" value="F:ribosome binding"/>
    <property type="evidence" value="ECO:0007669"/>
    <property type="project" value="InterPro"/>
</dbReference>
<dbReference type="SUPFAM" id="SSF50447">
    <property type="entry name" value="Translation proteins"/>
    <property type="match status" value="1"/>
</dbReference>
<comment type="subunit">
    <text evidence="5">Binds ribosomal protein uS19.</text>
</comment>
<dbReference type="InterPro" id="IPR036976">
    <property type="entry name" value="RimM_N_sf"/>
</dbReference>
<dbReference type="PANTHER" id="PTHR33692">
    <property type="entry name" value="RIBOSOME MATURATION FACTOR RIMM"/>
    <property type="match status" value="1"/>
</dbReference>
<dbReference type="GO" id="GO:0005737">
    <property type="term" value="C:cytoplasm"/>
    <property type="evidence" value="ECO:0007669"/>
    <property type="project" value="UniProtKB-SubCell"/>
</dbReference>
<dbReference type="Pfam" id="PF01782">
    <property type="entry name" value="RimM"/>
    <property type="match status" value="1"/>
</dbReference>
<dbReference type="GO" id="GO:0042274">
    <property type="term" value="P:ribosomal small subunit biogenesis"/>
    <property type="evidence" value="ECO:0007669"/>
    <property type="project" value="UniProtKB-UniRule"/>
</dbReference>
<feature type="domain" description="RimM N-terminal" evidence="6">
    <location>
        <begin position="6"/>
        <end position="83"/>
    </location>
</feature>
<keyword evidence="1 5" id="KW-0963">Cytoplasm</keyword>
<evidence type="ECO:0000313" key="9">
    <source>
        <dbReference type="Proteomes" id="UP000199568"/>
    </source>
</evidence>
<dbReference type="PANTHER" id="PTHR33692:SF1">
    <property type="entry name" value="RIBOSOME MATURATION FACTOR RIMM"/>
    <property type="match status" value="1"/>
</dbReference>
<name>A0A1H9YEM1_9FIRM</name>
<dbReference type="Proteomes" id="UP000199568">
    <property type="component" value="Unassembled WGS sequence"/>
</dbReference>
<evidence type="ECO:0000256" key="4">
    <source>
        <dbReference type="ARBA" id="ARBA00023186"/>
    </source>
</evidence>
<keyword evidence="9" id="KW-1185">Reference proteome</keyword>
<evidence type="ECO:0000256" key="3">
    <source>
        <dbReference type="ARBA" id="ARBA00022552"/>
    </source>
</evidence>
<evidence type="ECO:0000256" key="2">
    <source>
        <dbReference type="ARBA" id="ARBA00022517"/>
    </source>
</evidence>